<dbReference type="RefSeq" id="XP_025596149.1">
    <property type="nucleotide sequence ID" value="XM_025740670.1"/>
</dbReference>
<dbReference type="STRING" id="58919.A0A316Z255"/>
<evidence type="ECO:0000256" key="3">
    <source>
        <dbReference type="ARBA" id="ARBA00022833"/>
    </source>
</evidence>
<dbReference type="InterPro" id="IPR011057">
    <property type="entry name" value="Mss4-like_sf"/>
</dbReference>
<dbReference type="AlphaFoldDB" id="A0A316Z255"/>
<evidence type="ECO:0000313" key="8">
    <source>
        <dbReference type="EMBL" id="PWN95870.1"/>
    </source>
</evidence>
<dbReference type="GO" id="GO:0006979">
    <property type="term" value="P:response to oxidative stress"/>
    <property type="evidence" value="ECO:0007669"/>
    <property type="project" value="InterPro"/>
</dbReference>
<keyword evidence="9" id="KW-1185">Reference proteome</keyword>
<feature type="domain" description="MsrB" evidence="7">
    <location>
        <begin position="20"/>
        <end position="144"/>
    </location>
</feature>
<organism evidence="8 9">
    <name type="scientific">Tilletiopsis washingtonensis</name>
    <dbReference type="NCBI Taxonomy" id="58919"/>
    <lineage>
        <taxon>Eukaryota</taxon>
        <taxon>Fungi</taxon>
        <taxon>Dikarya</taxon>
        <taxon>Basidiomycota</taxon>
        <taxon>Ustilaginomycotina</taxon>
        <taxon>Exobasidiomycetes</taxon>
        <taxon>Entylomatales</taxon>
        <taxon>Entylomatales incertae sedis</taxon>
        <taxon>Tilletiopsis</taxon>
    </lineage>
</organism>
<dbReference type="SUPFAM" id="SSF51316">
    <property type="entry name" value="Mss4-like"/>
    <property type="match status" value="1"/>
</dbReference>
<dbReference type="PANTHER" id="PTHR46081">
    <property type="entry name" value="PEPTIDE METHIONINE SULFOXIDE REDUCTASE 2"/>
    <property type="match status" value="1"/>
</dbReference>
<dbReference type="Pfam" id="PF01641">
    <property type="entry name" value="SelR"/>
    <property type="match status" value="1"/>
</dbReference>
<dbReference type="InterPro" id="IPR028427">
    <property type="entry name" value="Met_Sox_Rdtase_MsrB"/>
</dbReference>
<evidence type="ECO:0000256" key="4">
    <source>
        <dbReference type="ARBA" id="ARBA00023002"/>
    </source>
</evidence>
<comment type="cofactor">
    <cofactor evidence="5">
        <name>Zn(2+)</name>
        <dbReference type="ChEBI" id="CHEBI:29105"/>
    </cofactor>
    <text evidence="5">Binds 1 zinc ion per subunit.</text>
</comment>
<accession>A0A316Z255</accession>
<evidence type="ECO:0000256" key="5">
    <source>
        <dbReference type="RuleBase" id="RU365044"/>
    </source>
</evidence>
<keyword evidence="2 5" id="KW-0479">Metal-binding</keyword>
<dbReference type="GO" id="GO:0033743">
    <property type="term" value="F:peptide-methionine (R)-S-oxide reductase activity"/>
    <property type="evidence" value="ECO:0007669"/>
    <property type="project" value="UniProtKB-EC"/>
</dbReference>
<feature type="region of interest" description="Disordered" evidence="6">
    <location>
        <begin position="1"/>
        <end position="27"/>
    </location>
</feature>
<dbReference type="InterPro" id="IPR002579">
    <property type="entry name" value="Met_Sox_Rdtase_MsrB_dom"/>
</dbReference>
<dbReference type="Proteomes" id="UP000245946">
    <property type="component" value="Unassembled WGS sequence"/>
</dbReference>
<feature type="compositionally biased region" description="Polar residues" evidence="6">
    <location>
        <begin position="1"/>
        <end position="11"/>
    </location>
</feature>
<dbReference type="PANTHER" id="PTHR46081:SF8">
    <property type="entry name" value="PEPTIDE METHIONINE SULFOXIDE REDUCTASE 2"/>
    <property type="match status" value="1"/>
</dbReference>
<evidence type="ECO:0000259" key="7">
    <source>
        <dbReference type="PROSITE" id="PS51790"/>
    </source>
</evidence>
<dbReference type="GO" id="GO:0030091">
    <property type="term" value="P:protein repair"/>
    <property type="evidence" value="ECO:0007669"/>
    <property type="project" value="InterPro"/>
</dbReference>
<keyword evidence="3 5" id="KW-0862">Zinc</keyword>
<evidence type="ECO:0000256" key="1">
    <source>
        <dbReference type="ARBA" id="ARBA00007174"/>
    </source>
</evidence>
<dbReference type="EC" id="1.8.4.12" evidence="5"/>
<comment type="similarity">
    <text evidence="1 5">Belongs to the MsrB Met sulfoxide reductase family.</text>
</comment>
<evidence type="ECO:0000313" key="9">
    <source>
        <dbReference type="Proteomes" id="UP000245946"/>
    </source>
</evidence>
<evidence type="ECO:0000256" key="2">
    <source>
        <dbReference type="ARBA" id="ARBA00022723"/>
    </source>
</evidence>
<dbReference type="GO" id="GO:0046872">
    <property type="term" value="F:metal ion binding"/>
    <property type="evidence" value="ECO:0007669"/>
    <property type="project" value="UniProtKB-KW"/>
</dbReference>
<dbReference type="OrthoDB" id="44061at2759"/>
<gene>
    <name evidence="8" type="ORF">FA09DRAFT_311599</name>
</gene>
<protein>
    <recommendedName>
        <fullName evidence="5">Peptide-methionine (R)-S-oxide reductase</fullName>
        <ecNumber evidence="5">1.8.4.12</ecNumber>
    </recommendedName>
</protein>
<sequence length="145" mass="16210">MGSDASKNQPAGNFPKGKSESEWRTVLNPEQFRILREKGTEMAGSSKLDSHYPKQGTYNCAGCDTPLYTAETKFKSGCGWPAFYAEIPGSIDRHVDRSWGMERTEITCKSCGCHLGHVFKGERFNNPVDERHCVNGISLRFADEQ</sequence>
<dbReference type="GeneID" id="37268216"/>
<evidence type="ECO:0000256" key="6">
    <source>
        <dbReference type="SAM" id="MobiDB-lite"/>
    </source>
</evidence>
<dbReference type="Gene3D" id="2.170.150.20">
    <property type="entry name" value="Peptide methionine sulfoxide reductase"/>
    <property type="match status" value="1"/>
</dbReference>
<reference evidence="8 9" key="1">
    <citation type="journal article" date="2018" name="Mol. Biol. Evol.">
        <title>Broad Genomic Sampling Reveals a Smut Pathogenic Ancestry of the Fungal Clade Ustilaginomycotina.</title>
        <authorList>
            <person name="Kijpornyongpan T."/>
            <person name="Mondo S.J."/>
            <person name="Barry K."/>
            <person name="Sandor L."/>
            <person name="Lee J."/>
            <person name="Lipzen A."/>
            <person name="Pangilinan J."/>
            <person name="LaButti K."/>
            <person name="Hainaut M."/>
            <person name="Henrissat B."/>
            <person name="Grigoriev I.V."/>
            <person name="Spatafora J.W."/>
            <person name="Aime M.C."/>
        </authorList>
    </citation>
    <scope>NUCLEOTIDE SEQUENCE [LARGE SCALE GENOMIC DNA]</scope>
    <source>
        <strain evidence="8 9">MCA 4186</strain>
    </source>
</reference>
<keyword evidence="4 5" id="KW-0560">Oxidoreductase</keyword>
<dbReference type="NCBIfam" id="TIGR00357">
    <property type="entry name" value="peptide-methionine (R)-S-oxide reductase MsrB"/>
    <property type="match status" value="1"/>
</dbReference>
<comment type="catalytic activity">
    <reaction evidence="5">
        <text>L-methionyl-[protein] + [thioredoxin]-disulfide + H2O = L-methionyl-(R)-S-oxide-[protein] + [thioredoxin]-dithiol</text>
        <dbReference type="Rhea" id="RHEA:24164"/>
        <dbReference type="Rhea" id="RHEA-COMP:10698"/>
        <dbReference type="Rhea" id="RHEA-COMP:10700"/>
        <dbReference type="Rhea" id="RHEA-COMP:12313"/>
        <dbReference type="Rhea" id="RHEA-COMP:12314"/>
        <dbReference type="ChEBI" id="CHEBI:15377"/>
        <dbReference type="ChEBI" id="CHEBI:16044"/>
        <dbReference type="ChEBI" id="CHEBI:29950"/>
        <dbReference type="ChEBI" id="CHEBI:45764"/>
        <dbReference type="ChEBI" id="CHEBI:50058"/>
        <dbReference type="EC" id="1.8.4.12"/>
    </reaction>
</comment>
<dbReference type="EMBL" id="KZ819302">
    <property type="protein sequence ID" value="PWN95870.1"/>
    <property type="molecule type" value="Genomic_DNA"/>
</dbReference>
<name>A0A316Z255_9BASI</name>
<proteinExistence type="inferred from homology"/>
<dbReference type="PROSITE" id="PS51790">
    <property type="entry name" value="MSRB"/>
    <property type="match status" value="1"/>
</dbReference>